<dbReference type="PANTHER" id="PTHR11207">
    <property type="entry name" value="RIBONUCLEASE III"/>
    <property type="match status" value="1"/>
</dbReference>
<dbReference type="CDD" id="cd10845">
    <property type="entry name" value="DSRM_RNAse_III_family"/>
    <property type="match status" value="1"/>
</dbReference>
<feature type="active site" evidence="8">
    <location>
        <position position="126"/>
    </location>
</feature>
<protein>
    <recommendedName>
        <fullName evidence="8">Ribonuclease 3</fullName>
        <ecNumber evidence="8">3.1.26.3</ecNumber>
    </recommendedName>
    <alternativeName>
        <fullName evidence="8">Ribonuclease III</fullName>
        <shortName evidence="8">RNase III</shortName>
    </alternativeName>
</protein>
<dbReference type="Pfam" id="PF00035">
    <property type="entry name" value="dsrm"/>
    <property type="match status" value="1"/>
</dbReference>
<dbReference type="HAMAP" id="MF_00104">
    <property type="entry name" value="RNase_III"/>
    <property type="match status" value="1"/>
</dbReference>
<keyword evidence="3 8" id="KW-0507">mRNA processing</keyword>
<dbReference type="PROSITE" id="PS50137">
    <property type="entry name" value="DS_RBD"/>
    <property type="match status" value="1"/>
</dbReference>
<dbReference type="InterPro" id="IPR000999">
    <property type="entry name" value="RNase_III_dom"/>
</dbReference>
<comment type="function">
    <text evidence="8">Digests double-stranded RNA. Involved in the processing of primary rRNA transcript to yield the immediate precursors to the large and small rRNAs (23S and 16S). Processes some mRNAs, and tRNAs when they are encoded in the rRNA operon. Processes pre-crRNA and tracrRNA of type II CRISPR loci if present in the organism.</text>
</comment>
<keyword evidence="8" id="KW-0460">Magnesium</keyword>
<gene>
    <name evidence="8 11" type="primary">rnc</name>
    <name evidence="11" type="ORF">FG904_01865</name>
</gene>
<dbReference type="Gene3D" id="1.10.1520.10">
    <property type="entry name" value="Ribonuclease III domain"/>
    <property type="match status" value="1"/>
</dbReference>
<evidence type="ECO:0000256" key="1">
    <source>
        <dbReference type="ARBA" id="ARBA00000109"/>
    </source>
</evidence>
<evidence type="ECO:0000256" key="3">
    <source>
        <dbReference type="ARBA" id="ARBA00022664"/>
    </source>
</evidence>
<dbReference type="GO" id="GO:0010468">
    <property type="term" value="P:regulation of gene expression"/>
    <property type="evidence" value="ECO:0007669"/>
    <property type="project" value="TreeGrafter"/>
</dbReference>
<feature type="binding site" evidence="8">
    <location>
        <position position="123"/>
    </location>
    <ligand>
        <name>Mg(2+)</name>
        <dbReference type="ChEBI" id="CHEBI:18420"/>
    </ligand>
</feature>
<dbReference type="GO" id="GO:0004525">
    <property type="term" value="F:ribonuclease III activity"/>
    <property type="evidence" value="ECO:0007669"/>
    <property type="project" value="UniProtKB-UniRule"/>
</dbReference>
<evidence type="ECO:0000256" key="2">
    <source>
        <dbReference type="ARBA" id="ARBA00010183"/>
    </source>
</evidence>
<dbReference type="OrthoDB" id="9805026at2"/>
<dbReference type="GO" id="GO:0008033">
    <property type="term" value="P:tRNA processing"/>
    <property type="evidence" value="ECO:0007669"/>
    <property type="project" value="UniProtKB-KW"/>
</dbReference>
<dbReference type="EMBL" id="CP040825">
    <property type="protein sequence ID" value="QCZ36752.1"/>
    <property type="molecule type" value="Genomic_DNA"/>
</dbReference>
<dbReference type="InterPro" id="IPR011907">
    <property type="entry name" value="RNase_III"/>
</dbReference>
<dbReference type="Gene3D" id="3.30.160.20">
    <property type="match status" value="1"/>
</dbReference>
<accession>A0A5B7XVE6</accession>
<feature type="domain" description="DRBM" evidence="9">
    <location>
        <begin position="163"/>
        <end position="229"/>
    </location>
</feature>
<dbReference type="KEGG" id="mnh:FG904_01865"/>
<dbReference type="AlphaFoldDB" id="A0A5B7XVE6"/>
<dbReference type="GO" id="GO:0006364">
    <property type="term" value="P:rRNA processing"/>
    <property type="evidence" value="ECO:0007669"/>
    <property type="project" value="UniProtKB-UniRule"/>
</dbReference>
<keyword evidence="8" id="KW-0963">Cytoplasm</keyword>
<comment type="cofactor">
    <cofactor evidence="8">
        <name>Mg(2+)</name>
        <dbReference type="ChEBI" id="CHEBI:18420"/>
    </cofactor>
</comment>
<comment type="similarity">
    <text evidence="2">Belongs to the ribonuclease III family.</text>
</comment>
<keyword evidence="8" id="KW-0699">rRNA-binding</keyword>
<dbReference type="Pfam" id="PF14622">
    <property type="entry name" value="Ribonucleas_3_3"/>
    <property type="match status" value="1"/>
</dbReference>
<reference evidence="11 12" key="1">
    <citation type="submission" date="2019-06" db="EMBL/GenBank/DDBJ databases">
        <title>Mycoplasma sp. 2F1A isolated from ostrich.</title>
        <authorList>
            <person name="Spergser J."/>
        </authorList>
    </citation>
    <scope>NUCLEOTIDE SEQUENCE [LARGE SCALE GENOMIC DNA]</scope>
    <source>
        <strain evidence="11 12">2F1A</strain>
    </source>
</reference>
<dbReference type="SUPFAM" id="SSF54768">
    <property type="entry name" value="dsRNA-binding domain-like"/>
    <property type="match status" value="1"/>
</dbReference>
<dbReference type="SUPFAM" id="SSF69065">
    <property type="entry name" value="RNase III domain-like"/>
    <property type="match status" value="1"/>
</dbReference>
<organism evidence="11 12">
    <name type="scientific">Mycoplasma nasistruthionis</name>
    <dbReference type="NCBI Taxonomy" id="353852"/>
    <lineage>
        <taxon>Bacteria</taxon>
        <taxon>Bacillati</taxon>
        <taxon>Mycoplasmatota</taxon>
        <taxon>Mollicutes</taxon>
        <taxon>Mycoplasmataceae</taxon>
        <taxon>Mycoplasma</taxon>
    </lineage>
</organism>
<keyword evidence="6 8" id="KW-0378">Hydrolase</keyword>
<name>A0A5B7XVE6_9MOLU</name>
<evidence type="ECO:0000256" key="8">
    <source>
        <dbReference type="HAMAP-Rule" id="MF_00104"/>
    </source>
</evidence>
<keyword evidence="4 8" id="KW-0540">Nuclease</keyword>
<feature type="binding site" evidence="8">
    <location>
        <position position="126"/>
    </location>
    <ligand>
        <name>Mg(2+)</name>
        <dbReference type="ChEBI" id="CHEBI:18420"/>
    </ligand>
</feature>
<evidence type="ECO:0000313" key="11">
    <source>
        <dbReference type="EMBL" id="QCZ36752.1"/>
    </source>
</evidence>
<dbReference type="PANTHER" id="PTHR11207:SF0">
    <property type="entry name" value="RIBONUCLEASE 3"/>
    <property type="match status" value="1"/>
</dbReference>
<sequence length="230" mass="25891">MNNVSNENVTLEDFLKQYNIVPKNLIHYIFAITHSSYTRQPDESYEKLELLGDAILQFISTHYIYKKYHDVLSAGDLTRLRSKGVCTTTLAEISKEIGLVSLLKTGPGKMRESVINSAKVQADIFESMVAAIYLDQGLKSATEFAIKYIGPVIQRVHGENNKDPKGQLQEYFQSLTKETIHYQTELLPDGVTFYSKAKHNNKTYGEGKGLNKKEAELNAASDALTKLHKN</sequence>
<feature type="binding site" evidence="8">
    <location>
        <position position="49"/>
    </location>
    <ligand>
        <name>Mg(2+)</name>
        <dbReference type="ChEBI" id="CHEBI:18420"/>
    </ligand>
</feature>
<dbReference type="InterPro" id="IPR014720">
    <property type="entry name" value="dsRBD_dom"/>
</dbReference>
<keyword evidence="8" id="KW-0698">rRNA processing</keyword>
<dbReference type="NCBIfam" id="TIGR02191">
    <property type="entry name" value="RNaseIII"/>
    <property type="match status" value="1"/>
</dbReference>
<keyword evidence="8" id="KW-0479">Metal-binding</keyword>
<feature type="domain" description="RNase III" evidence="10">
    <location>
        <begin position="11"/>
        <end position="137"/>
    </location>
</feature>
<evidence type="ECO:0000313" key="12">
    <source>
        <dbReference type="Proteomes" id="UP000305457"/>
    </source>
</evidence>
<evidence type="ECO:0000256" key="7">
    <source>
        <dbReference type="ARBA" id="ARBA00022884"/>
    </source>
</evidence>
<keyword evidence="8" id="KW-0819">tRNA processing</keyword>
<dbReference type="GO" id="GO:0006397">
    <property type="term" value="P:mRNA processing"/>
    <property type="evidence" value="ECO:0007669"/>
    <property type="project" value="UniProtKB-UniRule"/>
</dbReference>
<dbReference type="GO" id="GO:0005737">
    <property type="term" value="C:cytoplasm"/>
    <property type="evidence" value="ECO:0007669"/>
    <property type="project" value="UniProtKB-SubCell"/>
</dbReference>
<evidence type="ECO:0000259" key="10">
    <source>
        <dbReference type="PROSITE" id="PS50142"/>
    </source>
</evidence>
<dbReference type="GO" id="GO:0046872">
    <property type="term" value="F:metal ion binding"/>
    <property type="evidence" value="ECO:0007669"/>
    <property type="project" value="UniProtKB-KW"/>
</dbReference>
<dbReference type="Proteomes" id="UP000305457">
    <property type="component" value="Chromosome"/>
</dbReference>
<comment type="catalytic activity">
    <reaction evidence="1 8">
        <text>Endonucleolytic cleavage to 5'-phosphomonoester.</text>
        <dbReference type="EC" id="3.1.26.3"/>
    </reaction>
</comment>
<comment type="subunit">
    <text evidence="8">Homodimer.</text>
</comment>
<dbReference type="EC" id="3.1.26.3" evidence="8"/>
<proteinExistence type="inferred from homology"/>
<dbReference type="RefSeq" id="WP_139592234.1">
    <property type="nucleotide sequence ID" value="NZ_CP040825.1"/>
</dbReference>
<dbReference type="CDD" id="cd00593">
    <property type="entry name" value="RIBOc"/>
    <property type="match status" value="1"/>
</dbReference>
<evidence type="ECO:0000256" key="4">
    <source>
        <dbReference type="ARBA" id="ARBA00022722"/>
    </source>
</evidence>
<evidence type="ECO:0000256" key="6">
    <source>
        <dbReference type="ARBA" id="ARBA00022801"/>
    </source>
</evidence>
<evidence type="ECO:0000256" key="5">
    <source>
        <dbReference type="ARBA" id="ARBA00022759"/>
    </source>
</evidence>
<dbReference type="PROSITE" id="PS50142">
    <property type="entry name" value="RNASE_3_2"/>
    <property type="match status" value="1"/>
</dbReference>
<dbReference type="GO" id="GO:0003725">
    <property type="term" value="F:double-stranded RNA binding"/>
    <property type="evidence" value="ECO:0007669"/>
    <property type="project" value="TreeGrafter"/>
</dbReference>
<dbReference type="SMART" id="SM00358">
    <property type="entry name" value="DSRM"/>
    <property type="match status" value="1"/>
</dbReference>
<dbReference type="GO" id="GO:0019843">
    <property type="term" value="F:rRNA binding"/>
    <property type="evidence" value="ECO:0007669"/>
    <property type="project" value="UniProtKB-KW"/>
</dbReference>
<keyword evidence="7 8" id="KW-0694">RNA-binding</keyword>
<dbReference type="InterPro" id="IPR036389">
    <property type="entry name" value="RNase_III_sf"/>
</dbReference>
<keyword evidence="5 8" id="KW-0255">Endonuclease</keyword>
<evidence type="ECO:0000259" key="9">
    <source>
        <dbReference type="PROSITE" id="PS50137"/>
    </source>
</evidence>
<dbReference type="SMART" id="SM00535">
    <property type="entry name" value="RIBOc"/>
    <property type="match status" value="1"/>
</dbReference>
<comment type="subcellular location">
    <subcellularLocation>
        <location evidence="8">Cytoplasm</location>
    </subcellularLocation>
</comment>
<feature type="active site" evidence="8">
    <location>
        <position position="53"/>
    </location>
</feature>